<dbReference type="InterPro" id="IPR006675">
    <property type="entry name" value="HDIG_dom"/>
</dbReference>
<name>A0A3B1APM2_9ZZZZ</name>
<proteinExistence type="predicted"/>
<organism evidence="2">
    <name type="scientific">hydrothermal vent metagenome</name>
    <dbReference type="NCBI Taxonomy" id="652676"/>
    <lineage>
        <taxon>unclassified sequences</taxon>
        <taxon>metagenomes</taxon>
        <taxon>ecological metagenomes</taxon>
    </lineage>
</organism>
<dbReference type="EMBL" id="UOFT01000049">
    <property type="protein sequence ID" value="VAW95884.1"/>
    <property type="molecule type" value="Genomic_DNA"/>
</dbReference>
<dbReference type="AlphaFoldDB" id="A0A3B1APM2"/>
<dbReference type="PANTHER" id="PTHR33525:SF3">
    <property type="entry name" value="RIBONUCLEASE Y"/>
    <property type="match status" value="1"/>
</dbReference>
<dbReference type="InterPro" id="IPR052340">
    <property type="entry name" value="RNase_Y/CdgJ"/>
</dbReference>
<gene>
    <name evidence="2" type="ORF">MNBD_GAMMA23-1664</name>
</gene>
<dbReference type="InterPro" id="IPR003607">
    <property type="entry name" value="HD/PDEase_dom"/>
</dbReference>
<keyword evidence="2" id="KW-0378">Hydrolase</keyword>
<protein>
    <submittedName>
        <fullName evidence="2">HD-GYP domain (HD superfamily hydrolase)</fullName>
    </submittedName>
</protein>
<evidence type="ECO:0000313" key="2">
    <source>
        <dbReference type="EMBL" id="VAW95884.1"/>
    </source>
</evidence>
<feature type="domain" description="HDOD" evidence="1">
    <location>
        <begin position="24"/>
        <end position="211"/>
    </location>
</feature>
<evidence type="ECO:0000259" key="1">
    <source>
        <dbReference type="PROSITE" id="PS51833"/>
    </source>
</evidence>
<dbReference type="Gene3D" id="1.10.3210.10">
    <property type="entry name" value="Hypothetical protein af1432"/>
    <property type="match status" value="1"/>
</dbReference>
<dbReference type="GO" id="GO:0016787">
    <property type="term" value="F:hydrolase activity"/>
    <property type="evidence" value="ECO:0007669"/>
    <property type="project" value="UniProtKB-KW"/>
</dbReference>
<dbReference type="NCBIfam" id="TIGR00277">
    <property type="entry name" value="HDIG"/>
    <property type="match status" value="1"/>
</dbReference>
<reference evidence="2" key="1">
    <citation type="submission" date="2018-06" db="EMBL/GenBank/DDBJ databases">
        <authorList>
            <person name="Zhirakovskaya E."/>
        </authorList>
    </citation>
    <scope>NUCLEOTIDE SEQUENCE</scope>
</reference>
<accession>A0A3B1APM2</accession>
<dbReference type="InterPro" id="IPR013976">
    <property type="entry name" value="HDOD"/>
</dbReference>
<dbReference type="SUPFAM" id="SSF109604">
    <property type="entry name" value="HD-domain/PDEase-like"/>
    <property type="match status" value="1"/>
</dbReference>
<dbReference type="CDD" id="cd00077">
    <property type="entry name" value="HDc"/>
    <property type="match status" value="1"/>
</dbReference>
<sequence length="281" mass="30890">MSDEIAEKFINELLQDLDNETLVLPTLPEVALRVRDTLADEDKSLADVSKIITTDAALSARLIQVSNSPLLRTTRTIDSVEAAVTRMGSNMVRNLVTSIVMEQMFQATSDATDKRLRNLWEHSTQVAAIASALTSQFTNLKSDMSLLGGLVHDIGALPILSRVEEVPEILENTTLLDKIISDTHCRIGERILDKWNFPPELVAVASEHENLSRNSGGDIDYVDIITVANLQSMIGSNHLHTKLDWNTIPAFKKLGLTADVNVIEMDETSEDIAAMQNALAS</sequence>
<dbReference type="PANTHER" id="PTHR33525">
    <property type="match status" value="1"/>
</dbReference>
<dbReference type="PROSITE" id="PS51833">
    <property type="entry name" value="HDOD"/>
    <property type="match status" value="1"/>
</dbReference>
<dbReference type="Pfam" id="PF08668">
    <property type="entry name" value="HDOD"/>
    <property type="match status" value="1"/>
</dbReference>